<evidence type="ECO:0008006" key="5">
    <source>
        <dbReference type="Google" id="ProtNLM"/>
    </source>
</evidence>
<dbReference type="EMBL" id="CABFVH010000028">
    <property type="protein sequence ID" value="VUF14101.1"/>
    <property type="molecule type" value="Genomic_DNA"/>
</dbReference>
<sequence length="305" mass="33297">MVFPSVPGFLSRRAVIGACAVALSTRTAGADALHDGRFRDEVVAVLRVLYPGAPITLGGDTREVTVGTSTLYLGNLYAMVDGLAGEPRRRRLATYLTEAMPSGPSPAGGSSDASPTFEPFTTAQRRLRIQIIPGDYLKQEASIVHAPLSQRLLIAYALDEANRYQVVTEPMFASWGVDRTVLDRIARRNSEAEAVRVPIEVSPTGERGRFASSATEDGYSAARLLLPGFMDRMRERLGTAAIVAAVPTREIVIGWTPDSVSRQPLASAVRKLFRNGPYARSDELFRYDDAGLRPLDVRERAEYEP</sequence>
<evidence type="ECO:0000313" key="3">
    <source>
        <dbReference type="Proteomes" id="UP000401717"/>
    </source>
</evidence>
<gene>
    <name evidence="1" type="ORF">IFDJLNFL_1704</name>
    <name evidence="2" type="ORF">MTDSW087_03812</name>
</gene>
<dbReference type="OrthoDB" id="255990at2"/>
<dbReference type="Proteomes" id="UP001055303">
    <property type="component" value="Unassembled WGS sequence"/>
</dbReference>
<dbReference type="Pfam" id="PF07285">
    <property type="entry name" value="DUF1444"/>
    <property type="match status" value="1"/>
</dbReference>
<organism evidence="2 3">
    <name type="scientific">Methylobacterium dankookense</name>
    <dbReference type="NCBI Taxonomy" id="560405"/>
    <lineage>
        <taxon>Bacteria</taxon>
        <taxon>Pseudomonadati</taxon>
        <taxon>Pseudomonadota</taxon>
        <taxon>Alphaproteobacteria</taxon>
        <taxon>Hyphomicrobiales</taxon>
        <taxon>Methylobacteriaceae</taxon>
        <taxon>Methylobacterium</taxon>
    </lineage>
</organism>
<accession>A0A564G3B6</accession>
<name>A0A564G3B6_9HYPH</name>
<reference evidence="1" key="2">
    <citation type="journal article" date="2021" name="Front. Microbiol.">
        <title>Comprehensive Comparative Genomics and Phenotyping of Methylobacterium Species.</title>
        <authorList>
            <person name="Alessa O."/>
            <person name="Ogura Y."/>
            <person name="Fujitani Y."/>
            <person name="Takami H."/>
            <person name="Hayashi T."/>
            <person name="Sahin N."/>
            <person name="Tani A."/>
        </authorList>
    </citation>
    <scope>NUCLEOTIDE SEQUENCE</scope>
    <source>
        <strain evidence="1">DSM 22415</strain>
    </source>
</reference>
<reference evidence="1" key="3">
    <citation type="submission" date="2021-08" db="EMBL/GenBank/DDBJ databases">
        <authorList>
            <person name="Tani A."/>
            <person name="Ola A."/>
            <person name="Ogura Y."/>
            <person name="Katsura K."/>
            <person name="Hayashi T."/>
        </authorList>
    </citation>
    <scope>NUCLEOTIDE SEQUENCE</scope>
    <source>
        <strain evidence="1">DSM 22415</strain>
    </source>
</reference>
<dbReference type="EMBL" id="BPQI01000043">
    <property type="protein sequence ID" value="GJD55817.1"/>
    <property type="molecule type" value="Genomic_DNA"/>
</dbReference>
<dbReference type="InterPro" id="IPR010838">
    <property type="entry name" value="DUF1444"/>
</dbReference>
<evidence type="ECO:0000313" key="2">
    <source>
        <dbReference type="EMBL" id="VUF14101.1"/>
    </source>
</evidence>
<dbReference type="Proteomes" id="UP000401717">
    <property type="component" value="Unassembled WGS sequence"/>
</dbReference>
<protein>
    <recommendedName>
        <fullName evidence="5">DUF1444 family protein</fullName>
    </recommendedName>
</protein>
<keyword evidence="4" id="KW-1185">Reference proteome</keyword>
<dbReference type="RefSeq" id="WP_144766478.1">
    <property type="nucleotide sequence ID" value="NZ_BPQI01000043.1"/>
</dbReference>
<reference evidence="2 3" key="1">
    <citation type="submission" date="2019-06" db="EMBL/GenBank/DDBJ databases">
        <authorList>
            <person name="Rodrigo-Torres L."/>
            <person name="Arahal R. D."/>
            <person name="Lucena T."/>
        </authorList>
    </citation>
    <scope>NUCLEOTIDE SEQUENCE [LARGE SCALE GENOMIC DNA]</scope>
    <source>
        <strain evidence="2 3">SW08-7</strain>
    </source>
</reference>
<proteinExistence type="predicted"/>
<evidence type="ECO:0000313" key="4">
    <source>
        <dbReference type="Proteomes" id="UP001055303"/>
    </source>
</evidence>
<dbReference type="AlphaFoldDB" id="A0A564G3B6"/>
<evidence type="ECO:0000313" key="1">
    <source>
        <dbReference type="EMBL" id="GJD55817.1"/>
    </source>
</evidence>